<evidence type="ECO:0000256" key="1">
    <source>
        <dbReference type="SAM" id="Phobius"/>
    </source>
</evidence>
<name>A0A518CDB4_9BACT</name>
<keyword evidence="1" id="KW-1133">Transmembrane helix</keyword>
<dbReference type="AlphaFoldDB" id="A0A518CDB4"/>
<dbReference type="RefSeq" id="WP_144975953.1">
    <property type="nucleotide sequence ID" value="NZ_CP036289.1"/>
</dbReference>
<dbReference type="Proteomes" id="UP000318626">
    <property type="component" value="Chromosome"/>
</dbReference>
<accession>A0A518CDB4</accession>
<gene>
    <name evidence="2" type="ORF">Pan97_42790</name>
</gene>
<sequence length="291" mass="33154">METNNPPADATESQPLRRRFRFSVLTILLVTAIVGLSLAYFRSSSELLDAKAKLNDLRRTYELIDVKDNEKIYVLPMKVPATDMWQWRVYLPEGARYCIHFDYNSIPPKTPKPTTRSKLTVSPGTYVITQMFTLEPTSKTPKWRFNLSALGPYANVQARGSIPREELRWLEADMRPNGDFVLPSTEEGVPGKKVKFHIDPDIESMLPNAFQQTKHEPDQAVDLLRWEVDEPRNPLGQEPSDYLPLEVLRLWIEREKPPKVSQGLIPCPLIRQKVLGSGLQGQVGSYEGLVP</sequence>
<keyword evidence="1" id="KW-0472">Membrane</keyword>
<feature type="transmembrane region" description="Helical" evidence="1">
    <location>
        <begin position="20"/>
        <end position="41"/>
    </location>
</feature>
<keyword evidence="1" id="KW-0812">Transmembrane</keyword>
<organism evidence="2 3">
    <name type="scientific">Bremerella volcania</name>
    <dbReference type="NCBI Taxonomy" id="2527984"/>
    <lineage>
        <taxon>Bacteria</taxon>
        <taxon>Pseudomonadati</taxon>
        <taxon>Planctomycetota</taxon>
        <taxon>Planctomycetia</taxon>
        <taxon>Pirellulales</taxon>
        <taxon>Pirellulaceae</taxon>
        <taxon>Bremerella</taxon>
    </lineage>
</organism>
<dbReference type="KEGG" id="bvo:Pan97_42790"/>
<evidence type="ECO:0000313" key="3">
    <source>
        <dbReference type="Proteomes" id="UP000318626"/>
    </source>
</evidence>
<dbReference type="EMBL" id="CP036289">
    <property type="protein sequence ID" value="QDU77217.1"/>
    <property type="molecule type" value="Genomic_DNA"/>
</dbReference>
<evidence type="ECO:0000313" key="2">
    <source>
        <dbReference type="EMBL" id="QDU77217.1"/>
    </source>
</evidence>
<reference evidence="3" key="1">
    <citation type="submission" date="2019-02" db="EMBL/GenBank/DDBJ databases">
        <title>Deep-cultivation of Planctomycetes and their phenomic and genomic characterization uncovers novel biology.</title>
        <authorList>
            <person name="Wiegand S."/>
            <person name="Jogler M."/>
            <person name="Boedeker C."/>
            <person name="Pinto D."/>
            <person name="Vollmers J."/>
            <person name="Rivas-Marin E."/>
            <person name="Kohn T."/>
            <person name="Peeters S.H."/>
            <person name="Heuer A."/>
            <person name="Rast P."/>
            <person name="Oberbeckmann S."/>
            <person name="Bunk B."/>
            <person name="Jeske O."/>
            <person name="Meyerdierks A."/>
            <person name="Storesund J.E."/>
            <person name="Kallscheuer N."/>
            <person name="Luecker S."/>
            <person name="Lage O.M."/>
            <person name="Pohl T."/>
            <person name="Merkel B.J."/>
            <person name="Hornburger P."/>
            <person name="Mueller R.-W."/>
            <person name="Bruemmer F."/>
            <person name="Labrenz M."/>
            <person name="Spormann A.M."/>
            <person name="Op den Camp H."/>
            <person name="Overmann J."/>
            <person name="Amann R."/>
            <person name="Jetten M.S.M."/>
            <person name="Mascher T."/>
            <person name="Medema M.H."/>
            <person name="Devos D.P."/>
            <person name="Kaster A.-K."/>
            <person name="Ovreas L."/>
            <person name="Rohde M."/>
            <person name="Galperin M.Y."/>
            <person name="Jogler C."/>
        </authorList>
    </citation>
    <scope>NUCLEOTIDE SEQUENCE [LARGE SCALE GENOMIC DNA]</scope>
    <source>
        <strain evidence="3">Pan97</strain>
    </source>
</reference>
<proteinExistence type="predicted"/>
<protein>
    <submittedName>
        <fullName evidence="2">Uncharacterized protein</fullName>
    </submittedName>
</protein>
<dbReference type="OrthoDB" id="290549at2"/>
<keyword evidence="3" id="KW-1185">Reference proteome</keyword>